<gene>
    <name evidence="10" type="primary">proS</name>
    <name evidence="12" type="ORF">BW247_13135</name>
</gene>
<dbReference type="AlphaFoldDB" id="A0A1P8UJB1"/>
<dbReference type="Pfam" id="PF04073">
    <property type="entry name" value="tRNA_edit"/>
    <property type="match status" value="1"/>
</dbReference>
<dbReference type="FunFam" id="3.30.930.10:FF:000043">
    <property type="entry name" value="Proline--tRNA ligase"/>
    <property type="match status" value="1"/>
</dbReference>
<dbReference type="OrthoDB" id="9809052at2"/>
<dbReference type="GO" id="GO:0002161">
    <property type="term" value="F:aminoacyl-tRNA deacylase activity"/>
    <property type="evidence" value="ECO:0007669"/>
    <property type="project" value="InterPro"/>
</dbReference>
<dbReference type="CDD" id="cd00779">
    <property type="entry name" value="ProRS_core_prok"/>
    <property type="match status" value="1"/>
</dbReference>
<dbReference type="SUPFAM" id="SSF55826">
    <property type="entry name" value="YbaK/ProRS associated domain"/>
    <property type="match status" value="1"/>
</dbReference>
<dbReference type="Pfam" id="PF03129">
    <property type="entry name" value="HGTP_anticodon"/>
    <property type="match status" value="1"/>
</dbReference>
<protein>
    <recommendedName>
        <fullName evidence="10">Proline--tRNA ligase</fullName>
        <ecNumber evidence="10">6.1.1.15</ecNumber>
    </recommendedName>
    <alternativeName>
        <fullName evidence="10">Prolyl-tRNA synthetase</fullName>
        <shortName evidence="10">ProRS</shortName>
    </alternativeName>
</protein>
<evidence type="ECO:0000256" key="2">
    <source>
        <dbReference type="ARBA" id="ARBA00011738"/>
    </source>
</evidence>
<comment type="similarity">
    <text evidence="10">Belongs to the class-II aminoacyl-tRNA synthetase family. ProS type 1 subfamily.</text>
</comment>
<dbReference type="InterPro" id="IPR002314">
    <property type="entry name" value="aa-tRNA-synt_IIb"/>
</dbReference>
<dbReference type="InterPro" id="IPR036621">
    <property type="entry name" value="Anticodon-bd_dom_sf"/>
</dbReference>
<evidence type="ECO:0000313" key="13">
    <source>
        <dbReference type="Proteomes" id="UP000243807"/>
    </source>
</evidence>
<dbReference type="EC" id="6.1.1.15" evidence="10"/>
<evidence type="ECO:0000256" key="4">
    <source>
        <dbReference type="ARBA" id="ARBA00022598"/>
    </source>
</evidence>
<evidence type="ECO:0000256" key="3">
    <source>
        <dbReference type="ARBA" id="ARBA00022490"/>
    </source>
</evidence>
<dbReference type="FunFam" id="3.90.960.10:FF:000001">
    <property type="entry name" value="Proline--tRNA ligase"/>
    <property type="match status" value="1"/>
</dbReference>
<comment type="subcellular location">
    <subcellularLocation>
        <location evidence="1 10">Cytoplasm</location>
    </subcellularLocation>
</comment>
<dbReference type="Pfam" id="PF00587">
    <property type="entry name" value="tRNA-synt_2b"/>
    <property type="match status" value="1"/>
</dbReference>
<dbReference type="PROSITE" id="PS50862">
    <property type="entry name" value="AA_TRNA_LIGASE_II"/>
    <property type="match status" value="1"/>
</dbReference>
<comment type="subunit">
    <text evidence="2 10">Homodimer.</text>
</comment>
<dbReference type="InterPro" id="IPR044140">
    <property type="entry name" value="ProRS_anticodon_short"/>
</dbReference>
<dbReference type="Proteomes" id="UP000243807">
    <property type="component" value="Chromosome"/>
</dbReference>
<dbReference type="RefSeq" id="WP_076837541.1">
    <property type="nucleotide sequence ID" value="NZ_CP019434.1"/>
</dbReference>
<keyword evidence="5 10" id="KW-0547">Nucleotide-binding</keyword>
<name>A0A1P8UJB1_9GAMM</name>
<dbReference type="PIRSF" id="PIRSF001535">
    <property type="entry name" value="ProRS_1"/>
    <property type="match status" value="1"/>
</dbReference>
<dbReference type="Gene3D" id="3.90.960.10">
    <property type="entry name" value="YbaK/aminoacyl-tRNA synthetase-associated domain"/>
    <property type="match status" value="1"/>
</dbReference>
<dbReference type="SUPFAM" id="SSF55681">
    <property type="entry name" value="Class II aaRS and biotin synthetases"/>
    <property type="match status" value="1"/>
</dbReference>
<dbReference type="InterPro" id="IPR045864">
    <property type="entry name" value="aa-tRNA-synth_II/BPL/LPL"/>
</dbReference>
<evidence type="ECO:0000256" key="7">
    <source>
        <dbReference type="ARBA" id="ARBA00022917"/>
    </source>
</evidence>
<dbReference type="InterPro" id="IPR033730">
    <property type="entry name" value="ProRS_core_prok"/>
</dbReference>
<keyword evidence="6 10" id="KW-0067">ATP-binding</keyword>
<dbReference type="InterPro" id="IPR023717">
    <property type="entry name" value="Pro-tRNA-Synthase_IIa_type1"/>
</dbReference>
<dbReference type="FunFam" id="3.40.50.800:FF:000006">
    <property type="entry name" value="Proline--tRNA ligase"/>
    <property type="match status" value="1"/>
</dbReference>
<dbReference type="InterPro" id="IPR006195">
    <property type="entry name" value="aa-tRNA-synth_II"/>
</dbReference>
<dbReference type="STRING" id="1765967.BW247_13135"/>
<dbReference type="InterPro" id="IPR004154">
    <property type="entry name" value="Anticodon-bd"/>
</dbReference>
<dbReference type="Gene3D" id="3.30.930.10">
    <property type="entry name" value="Bira Bifunctional Protein, Domain 2"/>
    <property type="match status" value="2"/>
</dbReference>
<keyword evidence="8 10" id="KW-0030">Aminoacyl-tRNA synthetase</keyword>
<dbReference type="PANTHER" id="PTHR42753">
    <property type="entry name" value="MITOCHONDRIAL RIBOSOME PROTEIN L39/PROLYL-TRNA LIGASE FAMILY MEMBER"/>
    <property type="match status" value="1"/>
</dbReference>
<dbReference type="InterPro" id="IPR007214">
    <property type="entry name" value="YbaK/aa-tRNA-synth-assoc-dom"/>
</dbReference>
<dbReference type="SUPFAM" id="SSF52954">
    <property type="entry name" value="Class II aaRS ABD-related"/>
    <property type="match status" value="1"/>
</dbReference>
<dbReference type="PRINTS" id="PR01046">
    <property type="entry name" value="TRNASYNTHPRO"/>
</dbReference>
<evidence type="ECO:0000256" key="6">
    <source>
        <dbReference type="ARBA" id="ARBA00022840"/>
    </source>
</evidence>
<keyword evidence="13" id="KW-1185">Reference proteome</keyword>
<dbReference type="CDD" id="cd04334">
    <property type="entry name" value="ProRS-INS"/>
    <property type="match status" value="1"/>
</dbReference>
<keyword evidence="4 10" id="KW-0436">Ligase</keyword>
<dbReference type="HAMAP" id="MF_01569">
    <property type="entry name" value="Pro_tRNA_synth_type1"/>
    <property type="match status" value="1"/>
</dbReference>
<dbReference type="GO" id="GO:0005524">
    <property type="term" value="F:ATP binding"/>
    <property type="evidence" value="ECO:0007669"/>
    <property type="project" value="UniProtKB-UniRule"/>
</dbReference>
<dbReference type="EMBL" id="CP019434">
    <property type="protein sequence ID" value="APZ43917.1"/>
    <property type="molecule type" value="Genomic_DNA"/>
</dbReference>
<dbReference type="Gene3D" id="3.40.50.800">
    <property type="entry name" value="Anticodon-binding domain"/>
    <property type="match status" value="1"/>
</dbReference>
<evidence type="ECO:0000256" key="9">
    <source>
        <dbReference type="ARBA" id="ARBA00047671"/>
    </source>
</evidence>
<evidence type="ECO:0000256" key="1">
    <source>
        <dbReference type="ARBA" id="ARBA00004496"/>
    </source>
</evidence>
<dbReference type="InterPro" id="IPR036754">
    <property type="entry name" value="YbaK/aa-tRNA-synt-asso_dom_sf"/>
</dbReference>
<comment type="catalytic activity">
    <reaction evidence="9 10">
        <text>tRNA(Pro) + L-proline + ATP = L-prolyl-tRNA(Pro) + AMP + diphosphate</text>
        <dbReference type="Rhea" id="RHEA:14305"/>
        <dbReference type="Rhea" id="RHEA-COMP:9700"/>
        <dbReference type="Rhea" id="RHEA-COMP:9702"/>
        <dbReference type="ChEBI" id="CHEBI:30616"/>
        <dbReference type="ChEBI" id="CHEBI:33019"/>
        <dbReference type="ChEBI" id="CHEBI:60039"/>
        <dbReference type="ChEBI" id="CHEBI:78442"/>
        <dbReference type="ChEBI" id="CHEBI:78532"/>
        <dbReference type="ChEBI" id="CHEBI:456215"/>
        <dbReference type="EC" id="6.1.1.15"/>
    </reaction>
</comment>
<dbReference type="KEGG" id="afy:BW247_13135"/>
<evidence type="ECO:0000256" key="5">
    <source>
        <dbReference type="ARBA" id="ARBA00022741"/>
    </source>
</evidence>
<dbReference type="NCBIfam" id="TIGR00409">
    <property type="entry name" value="proS_fam_II"/>
    <property type="match status" value="1"/>
</dbReference>
<keyword evidence="3 10" id="KW-0963">Cytoplasm</keyword>
<dbReference type="CDD" id="cd00861">
    <property type="entry name" value="ProRS_anticodon_short"/>
    <property type="match status" value="1"/>
</dbReference>
<dbReference type="NCBIfam" id="NF006625">
    <property type="entry name" value="PRK09194.1"/>
    <property type="match status" value="1"/>
</dbReference>
<dbReference type="InterPro" id="IPR050062">
    <property type="entry name" value="Pro-tRNA_synthetase"/>
</dbReference>
<organism evidence="12 13">
    <name type="scientific">Acidihalobacter ferrooxydans</name>
    <dbReference type="NCBI Taxonomy" id="1765967"/>
    <lineage>
        <taxon>Bacteria</taxon>
        <taxon>Pseudomonadati</taxon>
        <taxon>Pseudomonadota</taxon>
        <taxon>Gammaproteobacteria</taxon>
        <taxon>Chromatiales</taxon>
        <taxon>Ectothiorhodospiraceae</taxon>
        <taxon>Acidihalobacter</taxon>
    </lineage>
</organism>
<evidence type="ECO:0000256" key="8">
    <source>
        <dbReference type="ARBA" id="ARBA00023146"/>
    </source>
</evidence>
<comment type="function">
    <text evidence="10">Catalyzes the attachment of proline to tRNA(Pro) in a two-step reaction: proline is first activated by ATP to form Pro-AMP and then transferred to the acceptor end of tRNA(Pro). As ProRS can inadvertently accommodate and process non-cognate amino acids such as alanine and cysteine, to avoid such errors it has two additional distinct editing activities against alanine. One activity is designated as 'pretransfer' editing and involves the tRNA(Pro)-independent hydrolysis of activated Ala-AMP. The other activity is designated 'posttransfer' editing and involves deacylation of mischarged Ala-tRNA(Pro). The misacylated Cys-tRNA(Pro) is not edited by ProRS.</text>
</comment>
<dbReference type="GO" id="GO:0004827">
    <property type="term" value="F:proline-tRNA ligase activity"/>
    <property type="evidence" value="ECO:0007669"/>
    <property type="project" value="UniProtKB-UniRule"/>
</dbReference>
<proteinExistence type="inferred from homology"/>
<dbReference type="InterPro" id="IPR002316">
    <property type="entry name" value="Pro-tRNA-ligase_IIa"/>
</dbReference>
<comment type="domain">
    <text evidence="10">Consists of three domains: the N-terminal catalytic domain, the editing domain and the C-terminal anticodon-binding domain.</text>
</comment>
<dbReference type="InterPro" id="IPR004500">
    <property type="entry name" value="Pro-tRNA-synth_IIa_bac-type"/>
</dbReference>
<feature type="domain" description="Aminoacyl-transfer RNA synthetases class-II family profile" evidence="11">
    <location>
        <begin position="33"/>
        <end position="468"/>
    </location>
</feature>
<reference evidence="12 13" key="1">
    <citation type="submission" date="2017-01" db="EMBL/GenBank/DDBJ databases">
        <title>Draft sequence of Acidihalobacter ferrooxidans strain DSM 14175 (strain V8).</title>
        <authorList>
            <person name="Khaleque H.N."/>
            <person name="Ramsay J.P."/>
            <person name="Murphy R.J.T."/>
            <person name="Kaksonen A.H."/>
            <person name="Boxall N.J."/>
            <person name="Watkin E.L.J."/>
        </authorList>
    </citation>
    <scope>NUCLEOTIDE SEQUENCE [LARGE SCALE GENOMIC DNA]</scope>
    <source>
        <strain evidence="12 13">V8</strain>
    </source>
</reference>
<dbReference type="GO" id="GO:0006433">
    <property type="term" value="P:prolyl-tRNA aminoacylation"/>
    <property type="evidence" value="ECO:0007669"/>
    <property type="project" value="UniProtKB-UniRule"/>
</dbReference>
<sequence length="572" mass="63634">MRVSAFPLYTLKEVPAEAEIISHQLMLRAGLIRRLASGLYTWMPLGLRVLRKVERIVREEMDAAGALEILMPCVQPAELWQESTRWEKYGPELLRLKDRHEREFCFGPTHEEVITDIARRELRSYKQLPVSFYQIQTKFRDEIRPRFGVMRAREFIMKDAYSFHLDDASLDETYRRMYQAYSNIFTRFGLEYRAVQADNGAIGGNASHEFHVLAETGEDAIAYCAESGFAANIEQAEAVPDVAERPAAREALRKVDTPQAKTIQALVEQFDIPVERTLKTLIAHASEAAGGGLIALIVRGDHELNTIKAEKLPEVATPLRFADEAEIRAAVGAGPGSLGPIDLPIPCIVDRSAALVADFAAGANIDHVHYFGINWVRDLPMPQIADIRNVREADPSPDGAGPLRIVRGIEVGHIFKLGRNYSEKLQASVLDEQGQPASMTMGCYGIGVSRVVAAAIEQNYDERGIIWPTPIAPFQIALAPINMHKSQRLRDAAEALYATLTTAGFEVLFDDRDARPGVKFADLELIGIPHRVVLGERGLDAGEAEYKGRRDQEAQNVPLGELVEFLRERCAG</sequence>
<evidence type="ECO:0000256" key="10">
    <source>
        <dbReference type="HAMAP-Rule" id="MF_01569"/>
    </source>
</evidence>
<accession>A0A1P8UJB1</accession>
<keyword evidence="7 10" id="KW-0648">Protein biosynthesis</keyword>
<dbReference type="PANTHER" id="PTHR42753:SF2">
    <property type="entry name" value="PROLINE--TRNA LIGASE"/>
    <property type="match status" value="1"/>
</dbReference>
<evidence type="ECO:0000313" key="12">
    <source>
        <dbReference type="EMBL" id="APZ43917.1"/>
    </source>
</evidence>
<dbReference type="GO" id="GO:0005829">
    <property type="term" value="C:cytosol"/>
    <property type="evidence" value="ECO:0007669"/>
    <property type="project" value="TreeGrafter"/>
</dbReference>
<evidence type="ECO:0000259" key="11">
    <source>
        <dbReference type="PROSITE" id="PS50862"/>
    </source>
</evidence>